<keyword evidence="4 8" id="KW-0378">Hydrolase</keyword>
<evidence type="ECO:0000256" key="7">
    <source>
        <dbReference type="ARBA" id="ARBA00023239"/>
    </source>
</evidence>
<evidence type="ECO:0000256" key="2">
    <source>
        <dbReference type="ARBA" id="ARBA00022670"/>
    </source>
</evidence>
<keyword evidence="10" id="KW-1185">Reference proteome</keyword>
<keyword evidence="7" id="KW-0456">Lyase</keyword>
<evidence type="ECO:0000313" key="10">
    <source>
        <dbReference type="Proteomes" id="UP000198795"/>
    </source>
</evidence>
<keyword evidence="5" id="KW-0190">Covalent protein-DNA linkage</keyword>
<dbReference type="InterPro" id="IPR003738">
    <property type="entry name" value="SRAP"/>
</dbReference>
<sequence length="217" mass="24399">MCNMRSMTKTRETVGKLFRVSDNRIPAIDPLAGIYPSNNAPVIRIAEDGEREGIISSWGFVLPQKDKAPKRVTNFRDDNLGSPFWRSSFETRRCLVPTTSFAEPKGRSPAIWHWFALGQDRPLFAFAGIWRSFRGAVKKDGPVVDLEVHSFMTTTPNPLVATIHPNRMPVILTTDEEFDIWLNGSADEARSLVRSYPAENMAIVQSAAEKVDMLDEC</sequence>
<keyword evidence="6" id="KW-0238">DNA-binding</keyword>
<dbReference type="SUPFAM" id="SSF143081">
    <property type="entry name" value="BB1717-like"/>
    <property type="match status" value="1"/>
</dbReference>
<evidence type="ECO:0000256" key="4">
    <source>
        <dbReference type="ARBA" id="ARBA00022801"/>
    </source>
</evidence>
<dbReference type="EC" id="3.4.-.-" evidence="8"/>
<name>A0A1H0N4R3_9HYPH</name>
<dbReference type="PANTHER" id="PTHR13604">
    <property type="entry name" value="DC12-RELATED"/>
    <property type="match status" value="1"/>
</dbReference>
<evidence type="ECO:0000256" key="8">
    <source>
        <dbReference type="RuleBase" id="RU364100"/>
    </source>
</evidence>
<dbReference type="EMBL" id="FNJC01000002">
    <property type="protein sequence ID" value="SDO87485.1"/>
    <property type="molecule type" value="Genomic_DNA"/>
</dbReference>
<keyword evidence="2 8" id="KW-0645">Protease</keyword>
<proteinExistence type="inferred from homology"/>
<dbReference type="PANTHER" id="PTHR13604:SF0">
    <property type="entry name" value="ABASIC SITE PROCESSING PROTEIN HMCES"/>
    <property type="match status" value="1"/>
</dbReference>
<protein>
    <recommendedName>
        <fullName evidence="8">Abasic site processing protein</fullName>
        <ecNumber evidence="8">3.4.-.-</ecNumber>
    </recommendedName>
</protein>
<comment type="similarity">
    <text evidence="1 8">Belongs to the SOS response-associated peptidase family.</text>
</comment>
<evidence type="ECO:0000313" key="9">
    <source>
        <dbReference type="EMBL" id="SDO87485.1"/>
    </source>
</evidence>
<dbReference type="InterPro" id="IPR036590">
    <property type="entry name" value="SRAP-like"/>
</dbReference>
<evidence type="ECO:0000256" key="6">
    <source>
        <dbReference type="ARBA" id="ARBA00023125"/>
    </source>
</evidence>
<gene>
    <name evidence="9" type="ORF">SAMN04488061_1883</name>
</gene>
<keyword evidence="3" id="KW-0227">DNA damage</keyword>
<comment type="caution">
    <text evidence="9">The sequence shown here is derived from an EMBL/GenBank/DDBJ whole genome shotgun (WGS) entry which is preliminary data.</text>
</comment>
<evidence type="ECO:0000256" key="3">
    <source>
        <dbReference type="ARBA" id="ARBA00022763"/>
    </source>
</evidence>
<evidence type="ECO:0000256" key="1">
    <source>
        <dbReference type="ARBA" id="ARBA00008136"/>
    </source>
</evidence>
<dbReference type="Pfam" id="PF02586">
    <property type="entry name" value="SRAP"/>
    <property type="match status" value="1"/>
</dbReference>
<organism evidence="9 10">
    <name type="scientific">Filomicrobium insigne</name>
    <dbReference type="NCBI Taxonomy" id="418854"/>
    <lineage>
        <taxon>Bacteria</taxon>
        <taxon>Pseudomonadati</taxon>
        <taxon>Pseudomonadota</taxon>
        <taxon>Alphaproteobacteria</taxon>
        <taxon>Hyphomicrobiales</taxon>
        <taxon>Hyphomicrobiaceae</taxon>
        <taxon>Filomicrobium</taxon>
    </lineage>
</organism>
<accession>A0A1H0N4R3</accession>
<reference evidence="9 10" key="1">
    <citation type="submission" date="2016-10" db="EMBL/GenBank/DDBJ databases">
        <authorList>
            <person name="Varghese N."/>
            <person name="Submissions S."/>
        </authorList>
    </citation>
    <scope>NUCLEOTIDE SEQUENCE [LARGE SCALE GENOMIC DNA]</scope>
    <source>
        <strain evidence="9 10">CGMCC 1.6497</strain>
    </source>
</reference>
<evidence type="ECO:0000256" key="5">
    <source>
        <dbReference type="ARBA" id="ARBA00023124"/>
    </source>
</evidence>
<dbReference type="Proteomes" id="UP000198795">
    <property type="component" value="Unassembled WGS sequence"/>
</dbReference>
<dbReference type="Gene3D" id="3.90.1680.10">
    <property type="entry name" value="SOS response associated peptidase-like"/>
    <property type="match status" value="1"/>
</dbReference>